<name>A0AAU9CC69_9GAMM</name>
<keyword evidence="2" id="KW-1185">Reference proteome</keyword>
<dbReference type="Proteomes" id="UP001321450">
    <property type="component" value="Chromosome"/>
</dbReference>
<accession>A0AAU9CC69</accession>
<dbReference type="AlphaFoldDB" id="A0AAU9CC69"/>
<evidence type="ECO:0000313" key="1">
    <source>
        <dbReference type="EMBL" id="BCX88351.1"/>
    </source>
</evidence>
<reference evidence="2" key="1">
    <citation type="journal article" date="2024" name="Int. J. Syst. Evol. Microbiol.">
        <title>Methylomarinovum tepidoasis sp. nov., a moderately thermophilic methanotroph of the family Methylothermaceae isolated from a deep-sea hydrothermal field.</title>
        <authorList>
            <person name="Hirayama H."/>
            <person name="Takaki Y."/>
            <person name="Abe M."/>
            <person name="Miyazaki M."/>
            <person name="Uematsu K."/>
            <person name="Matsui Y."/>
            <person name="Takai K."/>
        </authorList>
    </citation>
    <scope>NUCLEOTIDE SEQUENCE [LARGE SCALE GENOMIC DNA]</scope>
    <source>
        <strain evidence="2">IN45</strain>
    </source>
</reference>
<organism evidence="1 2">
    <name type="scientific">Methylomarinovum tepidoasis</name>
    <dbReference type="NCBI Taxonomy" id="2840183"/>
    <lineage>
        <taxon>Bacteria</taxon>
        <taxon>Pseudomonadati</taxon>
        <taxon>Pseudomonadota</taxon>
        <taxon>Gammaproteobacteria</taxon>
        <taxon>Methylococcales</taxon>
        <taxon>Methylothermaceae</taxon>
        <taxon>Methylomarinovum</taxon>
    </lineage>
</organism>
<dbReference type="Pfam" id="PF12118">
    <property type="entry name" value="SprA-related"/>
    <property type="match status" value="1"/>
</dbReference>
<gene>
    <name evidence="1" type="ORF">MIN45_P0720</name>
</gene>
<sequence length="197" mass="20856">MVTGVQVPSASQAFLPHVQVAGSPVAGRGAESEGKAKAAVTDRLQLDQAQLRQVERLRQRDREVRAHEMAHLAAAGSYALGGPSFEYQVGPDGQRYAIGGHINIDTSPVPSDPEATLRKAETIRRAALAPGDPSPQDRSVAAAAAAMAMKAQIEIQQRQDGGDNPLRRNAGQEADISAYGHVRVTDAEASLELDLYG</sequence>
<dbReference type="InterPro" id="IPR021973">
    <property type="entry name" value="SprA-related"/>
</dbReference>
<proteinExistence type="predicted"/>
<evidence type="ECO:0008006" key="3">
    <source>
        <dbReference type="Google" id="ProtNLM"/>
    </source>
</evidence>
<dbReference type="KEGG" id="meiy:MIN45_P0720"/>
<dbReference type="EMBL" id="AP024718">
    <property type="protein sequence ID" value="BCX88351.1"/>
    <property type="molecule type" value="Genomic_DNA"/>
</dbReference>
<evidence type="ECO:0000313" key="2">
    <source>
        <dbReference type="Proteomes" id="UP001321450"/>
    </source>
</evidence>
<protein>
    <recommendedName>
        <fullName evidence="3">SprA-related family protein</fullName>
    </recommendedName>
</protein>